<dbReference type="Pfam" id="PF14237">
    <property type="entry name" value="GYF_2"/>
    <property type="match status" value="1"/>
</dbReference>
<name>A0A5J4Q953_9ZZZZ</name>
<gene>
    <name evidence="3" type="ORF">EZS27_031441</name>
</gene>
<dbReference type="EMBL" id="SNRY01004149">
    <property type="protein sequence ID" value="KAA6318566.1"/>
    <property type="molecule type" value="Genomic_DNA"/>
</dbReference>
<sequence length="424" mass="47047">MGLFGNKSEGGLMDVIRCDEQEYLVHKWRSSGAANSTKKENAIRYGSSLRVKDGELAVFVYRQNDGAMQDYITGPYDQTIKSANFPILTNIVGLAFGGNSPFQAEIYFINLSKNIQLRFGIPYFDMYDPRFVDLGIPCTVRGTLTFNITDYKNFIKLNRLIDFELDDLNKQIRDTFIRKAKSVVLNLPQDAGISVMQIERKIDEVSNAIQSKLEVALQDDFGINLKRLDVSAIELDKEHPHYQQLKKITIDQQTKFTEAKTEIEIENLSETMRIQRKDAELGIEGRNFAVHQLNQQADVLRTAAGSLGAMGNVDTGGGGGLNPVGLMTGMAIGGVMGNQMGGMMTGINQMSSPPPFPTASYYTAVNGKQSGPYSLEQLKQYVQSGEFNKNHYVWKQGMSSWALAKDVPELSGIWGTIPPPVPTL</sequence>
<evidence type="ECO:0000259" key="1">
    <source>
        <dbReference type="Pfam" id="PF13421"/>
    </source>
</evidence>
<feature type="domain" description="SPFH" evidence="1">
    <location>
        <begin position="38"/>
        <end position="238"/>
    </location>
</feature>
<dbReference type="InterPro" id="IPR025640">
    <property type="entry name" value="GYF_2"/>
</dbReference>
<accession>A0A5J4Q953</accession>
<evidence type="ECO:0008006" key="4">
    <source>
        <dbReference type="Google" id="ProtNLM"/>
    </source>
</evidence>
<organism evidence="3">
    <name type="scientific">termite gut metagenome</name>
    <dbReference type="NCBI Taxonomy" id="433724"/>
    <lineage>
        <taxon>unclassified sequences</taxon>
        <taxon>metagenomes</taxon>
        <taxon>organismal metagenomes</taxon>
    </lineage>
</organism>
<dbReference type="PANTHER" id="PTHR37826">
    <property type="entry name" value="FLOTILLIN BAND_7_5 DOMAIN PROTEIN"/>
    <property type="match status" value="1"/>
</dbReference>
<proteinExistence type="predicted"/>
<reference evidence="3" key="1">
    <citation type="submission" date="2019-03" db="EMBL/GenBank/DDBJ databases">
        <title>Single cell metagenomics reveals metabolic interactions within the superorganism composed of flagellate Streblomastix strix and complex community of Bacteroidetes bacteria on its surface.</title>
        <authorList>
            <person name="Treitli S.C."/>
            <person name="Kolisko M."/>
            <person name="Husnik F."/>
            <person name="Keeling P."/>
            <person name="Hampl V."/>
        </authorList>
    </citation>
    <scope>NUCLEOTIDE SEQUENCE</scope>
    <source>
        <strain evidence="3">STM</strain>
    </source>
</reference>
<dbReference type="SUPFAM" id="SSF55277">
    <property type="entry name" value="GYF domain"/>
    <property type="match status" value="1"/>
</dbReference>
<evidence type="ECO:0000259" key="2">
    <source>
        <dbReference type="Pfam" id="PF14237"/>
    </source>
</evidence>
<dbReference type="InterPro" id="IPR033880">
    <property type="entry name" value="SPFH_YdjI"/>
</dbReference>
<dbReference type="Gene3D" id="3.30.1490.40">
    <property type="match status" value="1"/>
</dbReference>
<comment type="caution">
    <text evidence="3">The sequence shown here is derived from an EMBL/GenBank/DDBJ whole genome shotgun (WGS) entry which is preliminary data.</text>
</comment>
<dbReference type="AlphaFoldDB" id="A0A5J4Q953"/>
<dbReference type="PANTHER" id="PTHR37826:SF2">
    <property type="entry name" value="ZINC-RIBBON DOMAIN-CONTAINING PROTEIN"/>
    <property type="match status" value="1"/>
</dbReference>
<dbReference type="Pfam" id="PF13421">
    <property type="entry name" value="Band_7_1"/>
    <property type="match status" value="1"/>
</dbReference>
<feature type="domain" description="GYF" evidence="2">
    <location>
        <begin position="361"/>
        <end position="410"/>
    </location>
</feature>
<protein>
    <recommendedName>
        <fullName evidence="4">Virion core protein (Lumpy skin disease virus)</fullName>
    </recommendedName>
</protein>
<dbReference type="InterPro" id="IPR035445">
    <property type="entry name" value="GYF-like_dom_sf"/>
</dbReference>
<dbReference type="CDD" id="cd03408">
    <property type="entry name" value="SPFH_like_u1"/>
    <property type="match status" value="1"/>
</dbReference>
<evidence type="ECO:0000313" key="3">
    <source>
        <dbReference type="EMBL" id="KAA6318566.1"/>
    </source>
</evidence>